<dbReference type="GO" id="GO:0008115">
    <property type="term" value="F:sarcosine oxidase activity"/>
    <property type="evidence" value="ECO:0007669"/>
    <property type="project" value="InterPro"/>
</dbReference>
<keyword evidence="2" id="KW-1185">Reference proteome</keyword>
<dbReference type="InterPro" id="IPR038561">
    <property type="entry name" value="SoxD_sf"/>
</dbReference>
<accession>A0A918JRC7</accession>
<reference evidence="1" key="1">
    <citation type="journal article" date="2014" name="Int. J. Syst. Evol. Microbiol.">
        <title>Complete genome sequence of Corynebacterium casei LMG S-19264T (=DSM 44701T), isolated from a smear-ripened cheese.</title>
        <authorList>
            <consortium name="US DOE Joint Genome Institute (JGI-PGF)"/>
            <person name="Walter F."/>
            <person name="Albersmeier A."/>
            <person name="Kalinowski J."/>
            <person name="Ruckert C."/>
        </authorList>
    </citation>
    <scope>NUCLEOTIDE SEQUENCE</scope>
    <source>
        <strain evidence="1">KCTC 23732</strain>
    </source>
</reference>
<sequence length="91" mass="10463">MLLIKCPWCGERAESEFAAGGEAGIVRPANPESLSDEAWGDYLFMRQNKRGLQHEQWQHVHGCRRWFTVHRDTVSYAFREEVSPVQQGDTA</sequence>
<dbReference type="AlphaFoldDB" id="A0A918JRC7"/>
<evidence type="ECO:0000313" key="2">
    <source>
        <dbReference type="Proteomes" id="UP000608345"/>
    </source>
</evidence>
<name>A0A918JRC7_9BURK</name>
<evidence type="ECO:0000313" key="1">
    <source>
        <dbReference type="EMBL" id="GGW95169.1"/>
    </source>
</evidence>
<proteinExistence type="predicted"/>
<dbReference type="Gene3D" id="3.30.2270.10">
    <property type="entry name" value="Folate-binding superfamily"/>
    <property type="match status" value="1"/>
</dbReference>
<comment type="caution">
    <text evidence="1">The sequence shown here is derived from an EMBL/GenBank/DDBJ whole genome shotgun (WGS) entry which is preliminary data.</text>
</comment>
<dbReference type="InterPro" id="IPR006279">
    <property type="entry name" value="SoxD"/>
</dbReference>
<dbReference type="EMBL" id="BMYS01000024">
    <property type="protein sequence ID" value="GGW95169.1"/>
    <property type="molecule type" value="Genomic_DNA"/>
</dbReference>
<dbReference type="RefSeq" id="WP_189385950.1">
    <property type="nucleotide sequence ID" value="NZ_BAABFY010000044.1"/>
</dbReference>
<gene>
    <name evidence="1" type="primary">soxD</name>
    <name evidence="1" type="ORF">GCM10011450_26190</name>
</gene>
<dbReference type="GO" id="GO:0046653">
    <property type="term" value="P:tetrahydrofolate metabolic process"/>
    <property type="evidence" value="ECO:0007669"/>
    <property type="project" value="InterPro"/>
</dbReference>
<reference evidence="1" key="2">
    <citation type="submission" date="2020-09" db="EMBL/GenBank/DDBJ databases">
        <authorList>
            <person name="Sun Q."/>
            <person name="Kim S."/>
        </authorList>
    </citation>
    <scope>NUCLEOTIDE SEQUENCE</scope>
    <source>
        <strain evidence="1">KCTC 23732</strain>
    </source>
</reference>
<protein>
    <submittedName>
        <fullName evidence="1">Sarcosine oxidase subunit delta</fullName>
    </submittedName>
</protein>
<dbReference type="Proteomes" id="UP000608345">
    <property type="component" value="Unassembled WGS sequence"/>
</dbReference>
<organism evidence="1 2">
    <name type="scientific">Advenella faeciporci</name>
    <dbReference type="NCBI Taxonomy" id="797535"/>
    <lineage>
        <taxon>Bacteria</taxon>
        <taxon>Pseudomonadati</taxon>
        <taxon>Pseudomonadota</taxon>
        <taxon>Betaproteobacteria</taxon>
        <taxon>Burkholderiales</taxon>
        <taxon>Alcaligenaceae</taxon>
    </lineage>
</organism>
<dbReference type="Pfam" id="PF04267">
    <property type="entry name" value="SoxD"/>
    <property type="match status" value="1"/>
</dbReference>